<organism evidence="1 2">
    <name type="scientific">Patagioenas fasciata monilis</name>
    <dbReference type="NCBI Taxonomy" id="372326"/>
    <lineage>
        <taxon>Eukaryota</taxon>
        <taxon>Metazoa</taxon>
        <taxon>Chordata</taxon>
        <taxon>Craniata</taxon>
        <taxon>Vertebrata</taxon>
        <taxon>Euteleostomi</taxon>
        <taxon>Archelosauria</taxon>
        <taxon>Archosauria</taxon>
        <taxon>Dinosauria</taxon>
        <taxon>Saurischia</taxon>
        <taxon>Theropoda</taxon>
        <taxon>Coelurosauria</taxon>
        <taxon>Aves</taxon>
        <taxon>Neognathae</taxon>
        <taxon>Neoaves</taxon>
        <taxon>Columbimorphae</taxon>
        <taxon>Columbiformes</taxon>
        <taxon>Columbidae</taxon>
        <taxon>Patagioenas</taxon>
    </lineage>
</organism>
<evidence type="ECO:0000313" key="2">
    <source>
        <dbReference type="Proteomes" id="UP000190648"/>
    </source>
</evidence>
<sequence length="225" mass="24843">MYKRSLVHFRPEDKQLLRSRRFPGDGALASIGCSAPRLLGVLVCVWVSGYNGDSQFPETRFGNSYKRLLASWVLTSLSLSCAHVHCICEAVAFLCKSLQKDGTCFQAAAPNGGRQEDCQVEHPLPPACCGAAPRRAGDGTDPDSTDRGWWPAVAAEERSWCWLHLRAWDSASLSKEKRKPRWSWREAERVCAESDEVHRHPEGSGSGSPSLLHHHLLGSRFGSCG</sequence>
<proteinExistence type="predicted"/>
<reference evidence="1 2" key="1">
    <citation type="submission" date="2016-02" db="EMBL/GenBank/DDBJ databases">
        <title>Band-tailed pigeon sequencing and assembly.</title>
        <authorList>
            <person name="Soares A.E."/>
            <person name="Novak B.J."/>
            <person name="Rice E.S."/>
            <person name="O'Connell B."/>
            <person name="Chang D."/>
            <person name="Weber S."/>
            <person name="Shapiro B."/>
        </authorList>
    </citation>
    <scope>NUCLEOTIDE SEQUENCE [LARGE SCALE GENOMIC DNA]</scope>
    <source>
        <strain evidence="1">BTP2013</strain>
        <tissue evidence="1">Blood</tissue>
    </source>
</reference>
<dbReference type="EMBL" id="LSYS01008925">
    <property type="protein sequence ID" value="OPJ67575.1"/>
    <property type="molecule type" value="Genomic_DNA"/>
</dbReference>
<dbReference type="AlphaFoldDB" id="A0A1V4J6C4"/>
<comment type="caution">
    <text evidence="1">The sequence shown here is derived from an EMBL/GenBank/DDBJ whole genome shotgun (WGS) entry which is preliminary data.</text>
</comment>
<gene>
    <name evidence="1" type="ORF">AV530_001861</name>
</gene>
<name>A0A1V4J6C4_PATFA</name>
<dbReference type="Proteomes" id="UP000190648">
    <property type="component" value="Unassembled WGS sequence"/>
</dbReference>
<protein>
    <submittedName>
        <fullName evidence="1">Uncharacterized protein</fullName>
    </submittedName>
</protein>
<accession>A0A1V4J6C4</accession>
<keyword evidence="2" id="KW-1185">Reference proteome</keyword>
<evidence type="ECO:0000313" key="1">
    <source>
        <dbReference type="EMBL" id="OPJ67575.1"/>
    </source>
</evidence>